<dbReference type="InterPro" id="IPR046232">
    <property type="entry name" value="DUF6265"/>
</dbReference>
<reference evidence="3" key="1">
    <citation type="submission" date="2021-08" db="EMBL/GenBank/DDBJ databases">
        <title>Sphingopyxis panaciterrulae sp. nov., isolated from the surface water of the Yellow Sea.</title>
        <authorList>
            <person name="Gao Z."/>
            <person name="Zhang D."/>
            <person name="Zhang A."/>
        </authorList>
    </citation>
    <scope>NUCLEOTIDE SEQUENCE</scope>
    <source>
        <strain evidence="3">XHP0097</strain>
    </source>
</reference>
<feature type="domain" description="DUF6265" evidence="2">
    <location>
        <begin position="28"/>
        <end position="138"/>
    </location>
</feature>
<organism evidence="3 4">
    <name type="scientific">Sphingopyxis jiangsuensis</name>
    <dbReference type="NCBI Taxonomy" id="2871171"/>
    <lineage>
        <taxon>Bacteria</taxon>
        <taxon>Pseudomonadati</taxon>
        <taxon>Pseudomonadota</taxon>
        <taxon>Alphaproteobacteria</taxon>
        <taxon>Sphingomonadales</taxon>
        <taxon>Sphingomonadaceae</taxon>
        <taxon>Sphingopyxis</taxon>
    </lineage>
</organism>
<keyword evidence="4" id="KW-1185">Reference proteome</keyword>
<dbReference type="Pfam" id="PF19780">
    <property type="entry name" value="DUF6265"/>
    <property type="match status" value="1"/>
</dbReference>
<feature type="chain" id="PRO_5047369990" evidence="1">
    <location>
        <begin position="20"/>
        <end position="157"/>
    </location>
</feature>
<dbReference type="RefSeq" id="WP_222136930.1">
    <property type="nucleotide sequence ID" value="NZ_JAILXK010000002.1"/>
</dbReference>
<evidence type="ECO:0000259" key="2">
    <source>
        <dbReference type="Pfam" id="PF19780"/>
    </source>
</evidence>
<sequence>MLQYLAIGAAMLLSAAAAAEPATPAMPAWMSGCWVQERDTRWSEECWMAPRAGVMLGAGRTGDGDKLRDWEAMQIMAAEAADGSARLEFWASPRGAARVRFTQSIAEMEGIAFVNAAHDYPQRIHYWREGARLKVRISLLDGSRAAEWDYAPMGGGG</sequence>
<name>A0ABS7MGD5_9SPHN</name>
<dbReference type="EMBL" id="JAILXK010000002">
    <property type="protein sequence ID" value="MBY4637744.1"/>
    <property type="molecule type" value="Genomic_DNA"/>
</dbReference>
<evidence type="ECO:0000313" key="4">
    <source>
        <dbReference type="Proteomes" id="UP001166571"/>
    </source>
</evidence>
<evidence type="ECO:0000313" key="3">
    <source>
        <dbReference type="EMBL" id="MBY4637744.1"/>
    </source>
</evidence>
<keyword evidence="1" id="KW-0732">Signal</keyword>
<protein>
    <submittedName>
        <fullName evidence="3">DUF6265 family protein</fullName>
    </submittedName>
</protein>
<feature type="signal peptide" evidence="1">
    <location>
        <begin position="1"/>
        <end position="19"/>
    </location>
</feature>
<proteinExistence type="predicted"/>
<comment type="caution">
    <text evidence="3">The sequence shown here is derived from an EMBL/GenBank/DDBJ whole genome shotgun (WGS) entry which is preliminary data.</text>
</comment>
<dbReference type="Proteomes" id="UP001166571">
    <property type="component" value="Unassembled WGS sequence"/>
</dbReference>
<accession>A0ABS7MGD5</accession>
<evidence type="ECO:0000256" key="1">
    <source>
        <dbReference type="SAM" id="SignalP"/>
    </source>
</evidence>
<gene>
    <name evidence="3" type="ORF">K5P26_11410</name>
</gene>